<dbReference type="RefSeq" id="WP_186344435.1">
    <property type="nucleotide sequence ID" value="NZ_BMMR01000001.1"/>
</dbReference>
<organism evidence="1 2">
    <name type="scientific">Nocardioides deserti</name>
    <dbReference type="NCBI Taxonomy" id="1588644"/>
    <lineage>
        <taxon>Bacteria</taxon>
        <taxon>Bacillati</taxon>
        <taxon>Actinomycetota</taxon>
        <taxon>Actinomycetes</taxon>
        <taxon>Propionibacteriales</taxon>
        <taxon>Nocardioidaceae</taxon>
        <taxon>Nocardioides</taxon>
    </lineage>
</organism>
<dbReference type="SUPFAM" id="SSF52980">
    <property type="entry name" value="Restriction endonuclease-like"/>
    <property type="match status" value="1"/>
</dbReference>
<protein>
    <recommendedName>
        <fullName evidence="3">DUF559 domain-containing protein</fullName>
    </recommendedName>
</protein>
<keyword evidence="2" id="KW-1185">Reference proteome</keyword>
<accession>A0ABR6U433</accession>
<dbReference type="Gene3D" id="3.40.960.10">
    <property type="entry name" value="VSR Endonuclease"/>
    <property type="match status" value="1"/>
</dbReference>
<sequence>MPDVVDLLADLGGVARRSVLLGVVDRAELDAAVSAGTVGRAGRGLYVLPTVDDATRVAAQLGGVLSHTSAALHHGWGVKVVPDRPHVMVGRGRKVGRRGRLAHVHYAELQAHETSGAATSEETTLRDCLRSLPFDEALCVADSALRETGCAQLLRRVAETVRGPGSPQVRRVAAVATGLAANPFESVLRAICLDVPGLSVRPQVTIGDGDFRARADLVDPRLRIVCEADSFAWHGSRSALASDARRYNRMVVGGWIVLRFTWEDVMFHPMEVRRVLERAVALAEVLVEVRRPGPSAA</sequence>
<evidence type="ECO:0000313" key="2">
    <source>
        <dbReference type="Proteomes" id="UP000604001"/>
    </source>
</evidence>
<dbReference type="Proteomes" id="UP000604001">
    <property type="component" value="Unassembled WGS sequence"/>
</dbReference>
<name>A0ABR6U433_9ACTN</name>
<comment type="caution">
    <text evidence="1">The sequence shown here is derived from an EMBL/GenBank/DDBJ whole genome shotgun (WGS) entry which is preliminary data.</text>
</comment>
<evidence type="ECO:0008006" key="3">
    <source>
        <dbReference type="Google" id="ProtNLM"/>
    </source>
</evidence>
<proteinExistence type="predicted"/>
<dbReference type="EMBL" id="JACMYC010000001">
    <property type="protein sequence ID" value="MBC2959192.1"/>
    <property type="molecule type" value="Genomic_DNA"/>
</dbReference>
<gene>
    <name evidence="1" type="ORF">H7344_02630</name>
</gene>
<dbReference type="InterPro" id="IPR011335">
    <property type="entry name" value="Restrct_endonuc-II-like"/>
</dbReference>
<evidence type="ECO:0000313" key="1">
    <source>
        <dbReference type="EMBL" id="MBC2959192.1"/>
    </source>
</evidence>
<reference evidence="1 2" key="1">
    <citation type="submission" date="2020-08" db="EMBL/GenBank/DDBJ databases">
        <title>novel species in genus Nocardioides.</title>
        <authorList>
            <person name="Zhang G."/>
        </authorList>
    </citation>
    <scope>NUCLEOTIDE SEQUENCE [LARGE SCALE GENOMIC DNA]</scope>
    <source>
        <strain evidence="1 2">SC8A-24</strain>
    </source>
</reference>